<comment type="caution">
    <text evidence="15">The sequence shown here is derived from an EMBL/GenBank/DDBJ whole genome shotgun (WGS) entry which is preliminary data.</text>
</comment>
<keyword evidence="7" id="KW-0406">Ion transport</keyword>
<dbReference type="GO" id="GO:0009279">
    <property type="term" value="C:cell outer membrane"/>
    <property type="evidence" value="ECO:0007669"/>
    <property type="project" value="UniProtKB-SubCell"/>
</dbReference>
<name>A0A9X2KMI4_9SPHN</name>
<evidence type="ECO:0000256" key="2">
    <source>
        <dbReference type="ARBA" id="ARBA00022448"/>
    </source>
</evidence>
<feature type="domain" description="TonB-dependent receptor plug" evidence="14">
    <location>
        <begin position="63"/>
        <end position="177"/>
    </location>
</feature>
<dbReference type="InterPro" id="IPR036942">
    <property type="entry name" value="Beta-barrel_TonB_sf"/>
</dbReference>
<evidence type="ECO:0000256" key="8">
    <source>
        <dbReference type="ARBA" id="ARBA00023077"/>
    </source>
</evidence>
<dbReference type="InterPro" id="IPR012910">
    <property type="entry name" value="Plug_dom"/>
</dbReference>
<evidence type="ECO:0000256" key="9">
    <source>
        <dbReference type="ARBA" id="ARBA00023136"/>
    </source>
</evidence>
<reference evidence="15" key="1">
    <citation type="submission" date="2022-05" db="EMBL/GenBank/DDBJ databases">
        <title>Sphingomonas sp. strain MG17 Genome sequencing and assembly.</title>
        <authorList>
            <person name="Kim I."/>
        </authorList>
    </citation>
    <scope>NUCLEOTIDE SEQUENCE</scope>
    <source>
        <strain evidence="15">MG17</strain>
    </source>
</reference>
<organism evidence="15 16">
    <name type="scientific">Sphingomonas tagetis</name>
    <dbReference type="NCBI Taxonomy" id="2949092"/>
    <lineage>
        <taxon>Bacteria</taxon>
        <taxon>Pseudomonadati</taxon>
        <taxon>Pseudomonadota</taxon>
        <taxon>Alphaproteobacteria</taxon>
        <taxon>Sphingomonadales</taxon>
        <taxon>Sphingomonadaceae</taxon>
        <taxon>Sphingomonas</taxon>
    </lineage>
</organism>
<dbReference type="EMBL" id="JAMLDX010000010">
    <property type="protein sequence ID" value="MCP3731516.1"/>
    <property type="molecule type" value="Genomic_DNA"/>
</dbReference>
<comment type="subcellular location">
    <subcellularLocation>
        <location evidence="1 11">Cell outer membrane</location>
        <topology evidence="1 11">Multi-pass membrane protein</topology>
    </subcellularLocation>
</comment>
<evidence type="ECO:0000259" key="13">
    <source>
        <dbReference type="Pfam" id="PF00593"/>
    </source>
</evidence>
<evidence type="ECO:0000256" key="7">
    <source>
        <dbReference type="ARBA" id="ARBA00023065"/>
    </source>
</evidence>
<gene>
    <name evidence="15" type="ORF">M9978_13890</name>
</gene>
<proteinExistence type="inferred from homology"/>
<evidence type="ECO:0000256" key="4">
    <source>
        <dbReference type="ARBA" id="ARBA00022496"/>
    </source>
</evidence>
<evidence type="ECO:0000313" key="15">
    <source>
        <dbReference type="EMBL" id="MCP3731516.1"/>
    </source>
</evidence>
<keyword evidence="4" id="KW-0410">Iron transport</keyword>
<keyword evidence="10 11" id="KW-0998">Cell outer membrane</keyword>
<comment type="similarity">
    <text evidence="11 12">Belongs to the TonB-dependent receptor family.</text>
</comment>
<protein>
    <submittedName>
        <fullName evidence="15">TonB-dependent receptor</fullName>
    </submittedName>
</protein>
<keyword evidence="16" id="KW-1185">Reference proteome</keyword>
<keyword evidence="9 11" id="KW-0472">Membrane</keyword>
<sequence length="696" mass="75240">MNPLDISSTAGTGTAENWPGMKRRYSLALIAAIPADECWAQTSAAKDGKSEIVVTGERADRTVLETTSSVSVFGADQIIQLAAADRIEQLLASIPNIQVGSGGDGPTIRGQDSTGVLRDLPAFLGGNRPRVTLQVDGRAVGYNEFAFGAAPLWDIEQVEVFRNPQTTTQGRNSIAGAIFVTSKDPSYGWEVGTRLIVGNYATRQASAAVSGPIVEEQLAFRLAGDVRSNRVSSQLGGSMVGADPNRDDYALVRAKLLAEPAAFSGVRIEVIYSHSRSQAPQIVSVREPFRQRRDPLASFGVFRISVDSLTASLDYRFSERLSSTTTVSFGGATIRRFAPAGLGQARLRGHDRSIESILRWQHSDALKLLGGVSVVRADLAQSIDLSAVVLGEGDFKDSQSSAGVFGEIVFDPMPRLTVSLGLRYQSDSQSREGSLGRFQTDYDERFSAWLPKMSLAYEIGKSAIAGVMVQRAYNPGGTTINLDTGGPENFDAETLWNYEGFLRAPFKHGALTANFFYTNMRSAQRAQQRTFRAPGGPAAFWALIDNVPAAESYGAEAELFWRATSRLSLRAGVGVLGTRILRTLDPADPILSKHFQRSPALTGFAALDWRPVNALRLSLQSRSNSGYFSDDANTAARRIRSATITDARMGYTSGPFTISGYARNLFDTFYLTFLNSGVVGVAGDPREVGLSLEARF</sequence>
<keyword evidence="3 11" id="KW-1134">Transmembrane beta strand</keyword>
<evidence type="ECO:0000313" key="16">
    <source>
        <dbReference type="Proteomes" id="UP001139451"/>
    </source>
</evidence>
<keyword evidence="2 11" id="KW-0813">Transport</keyword>
<dbReference type="InterPro" id="IPR039426">
    <property type="entry name" value="TonB-dep_rcpt-like"/>
</dbReference>
<accession>A0A9X2KMI4</accession>
<evidence type="ECO:0000256" key="6">
    <source>
        <dbReference type="ARBA" id="ARBA00023004"/>
    </source>
</evidence>
<dbReference type="AlphaFoldDB" id="A0A9X2KMI4"/>
<evidence type="ECO:0000256" key="5">
    <source>
        <dbReference type="ARBA" id="ARBA00022692"/>
    </source>
</evidence>
<evidence type="ECO:0000256" key="3">
    <source>
        <dbReference type="ARBA" id="ARBA00022452"/>
    </source>
</evidence>
<keyword evidence="15" id="KW-0675">Receptor</keyword>
<dbReference type="PROSITE" id="PS52016">
    <property type="entry name" value="TONB_DEPENDENT_REC_3"/>
    <property type="match status" value="1"/>
</dbReference>
<evidence type="ECO:0000256" key="11">
    <source>
        <dbReference type="PROSITE-ProRule" id="PRU01360"/>
    </source>
</evidence>
<evidence type="ECO:0000256" key="10">
    <source>
        <dbReference type="ARBA" id="ARBA00023237"/>
    </source>
</evidence>
<evidence type="ECO:0000259" key="14">
    <source>
        <dbReference type="Pfam" id="PF07715"/>
    </source>
</evidence>
<dbReference type="InterPro" id="IPR037066">
    <property type="entry name" value="Plug_dom_sf"/>
</dbReference>
<evidence type="ECO:0000256" key="1">
    <source>
        <dbReference type="ARBA" id="ARBA00004571"/>
    </source>
</evidence>
<dbReference type="Proteomes" id="UP001139451">
    <property type="component" value="Unassembled WGS sequence"/>
</dbReference>
<evidence type="ECO:0000256" key="12">
    <source>
        <dbReference type="RuleBase" id="RU003357"/>
    </source>
</evidence>
<dbReference type="PANTHER" id="PTHR32552">
    <property type="entry name" value="FERRICHROME IRON RECEPTOR-RELATED"/>
    <property type="match status" value="1"/>
</dbReference>
<dbReference type="Gene3D" id="2.170.130.10">
    <property type="entry name" value="TonB-dependent receptor, plug domain"/>
    <property type="match status" value="1"/>
</dbReference>
<dbReference type="Pfam" id="PF07715">
    <property type="entry name" value="Plug"/>
    <property type="match status" value="1"/>
</dbReference>
<dbReference type="SUPFAM" id="SSF56935">
    <property type="entry name" value="Porins"/>
    <property type="match status" value="1"/>
</dbReference>
<keyword evidence="6" id="KW-0408">Iron</keyword>
<dbReference type="GO" id="GO:0006826">
    <property type="term" value="P:iron ion transport"/>
    <property type="evidence" value="ECO:0007669"/>
    <property type="project" value="UniProtKB-KW"/>
</dbReference>
<feature type="domain" description="TonB-dependent receptor-like beta-barrel" evidence="13">
    <location>
        <begin position="304"/>
        <end position="665"/>
    </location>
</feature>
<keyword evidence="8 12" id="KW-0798">TonB box</keyword>
<dbReference type="Pfam" id="PF00593">
    <property type="entry name" value="TonB_dep_Rec_b-barrel"/>
    <property type="match status" value="1"/>
</dbReference>
<keyword evidence="5 11" id="KW-0812">Transmembrane</keyword>
<dbReference type="PANTHER" id="PTHR32552:SF81">
    <property type="entry name" value="TONB-DEPENDENT OUTER MEMBRANE RECEPTOR"/>
    <property type="match status" value="1"/>
</dbReference>
<dbReference type="RefSeq" id="WP_254294182.1">
    <property type="nucleotide sequence ID" value="NZ_JAMLDX010000010.1"/>
</dbReference>
<dbReference type="Gene3D" id="2.40.170.20">
    <property type="entry name" value="TonB-dependent receptor, beta-barrel domain"/>
    <property type="match status" value="1"/>
</dbReference>
<dbReference type="InterPro" id="IPR000531">
    <property type="entry name" value="Beta-barrel_TonB"/>
</dbReference>